<dbReference type="InterPro" id="IPR023798">
    <property type="entry name" value="Ribosomal_uS7_dom"/>
</dbReference>
<dbReference type="InterPro" id="IPR000235">
    <property type="entry name" value="Ribosomal_uS7"/>
</dbReference>
<dbReference type="Gene3D" id="1.10.455.10">
    <property type="entry name" value="Ribosomal protein S7 domain"/>
    <property type="match status" value="1"/>
</dbReference>
<protein>
    <submittedName>
        <fullName evidence="6">Ribosomal protein S7</fullName>
    </submittedName>
</protein>
<dbReference type="RefSeq" id="XP_025365127.1">
    <property type="nucleotide sequence ID" value="XM_025505105.1"/>
</dbReference>
<sequence length="302" mass="31740">MAAPIRSFSASHWLRSSAASSSRTFVATARAASSHERTESPARQHRKGLSGGVEHDPQTEQPRNASSQFKAEAAASKQQSIEDYASGFAGPGAQMGGLAKAQAVGGTGEATTQQAKDSVLSSLEAGALASGAASTSASPVPPPPSTPGFPLGGLGYTPTTLPPKSDELLESFVGYLQRDGKKAQATSHVLKMLSHLSAALNSDPLPALRHAVELAAPLVKMQSHTVGVKTTMVPVALNARQQRRKGIMAIITASGKRNDREIDRRLAREVVAVLEGTSETLKRKDEVHRDAVRNRANVGVRM</sequence>
<dbReference type="SUPFAM" id="SSF47973">
    <property type="entry name" value="Ribosomal protein S7"/>
    <property type="match status" value="1"/>
</dbReference>
<dbReference type="OrthoDB" id="9972728at2759"/>
<dbReference type="PANTHER" id="PTHR11205">
    <property type="entry name" value="RIBOSOMAL PROTEIN S7"/>
    <property type="match status" value="1"/>
</dbReference>
<feature type="compositionally biased region" description="Polar residues" evidence="4">
    <location>
        <begin position="59"/>
        <end position="69"/>
    </location>
</feature>
<evidence type="ECO:0000256" key="2">
    <source>
        <dbReference type="ARBA" id="ARBA00022980"/>
    </source>
</evidence>
<evidence type="ECO:0000313" key="6">
    <source>
        <dbReference type="EMBL" id="PWN30515.1"/>
    </source>
</evidence>
<dbReference type="Proteomes" id="UP000245884">
    <property type="component" value="Unassembled WGS sequence"/>
</dbReference>
<evidence type="ECO:0000256" key="3">
    <source>
        <dbReference type="ARBA" id="ARBA00023274"/>
    </source>
</evidence>
<feature type="domain" description="Small ribosomal subunit protein uS7" evidence="5">
    <location>
        <begin position="164"/>
        <end position="295"/>
    </location>
</feature>
<dbReference type="CDD" id="cd14868">
    <property type="entry name" value="uS7_Mitochondria_Fungi"/>
    <property type="match status" value="1"/>
</dbReference>
<dbReference type="GeneID" id="37026928"/>
<name>A0A316V536_9BASI</name>
<dbReference type="AlphaFoldDB" id="A0A316V536"/>
<organism evidence="6 7">
    <name type="scientific">Jaminaea rosea</name>
    <dbReference type="NCBI Taxonomy" id="1569628"/>
    <lineage>
        <taxon>Eukaryota</taxon>
        <taxon>Fungi</taxon>
        <taxon>Dikarya</taxon>
        <taxon>Basidiomycota</taxon>
        <taxon>Ustilaginomycotina</taxon>
        <taxon>Exobasidiomycetes</taxon>
        <taxon>Microstromatales</taxon>
        <taxon>Microstromatales incertae sedis</taxon>
        <taxon>Jaminaea</taxon>
    </lineage>
</organism>
<keyword evidence="7" id="KW-1185">Reference proteome</keyword>
<feature type="compositionally biased region" description="Basic and acidic residues" evidence="4">
    <location>
        <begin position="33"/>
        <end position="42"/>
    </location>
</feature>
<gene>
    <name evidence="6" type="ORF">BDZ90DRAFT_229531</name>
</gene>
<feature type="region of interest" description="Disordered" evidence="4">
    <location>
        <begin position="133"/>
        <end position="160"/>
    </location>
</feature>
<feature type="region of interest" description="Disordered" evidence="4">
    <location>
        <begin position="1"/>
        <end position="80"/>
    </location>
</feature>
<dbReference type="GO" id="GO:0006412">
    <property type="term" value="P:translation"/>
    <property type="evidence" value="ECO:0007669"/>
    <property type="project" value="InterPro"/>
</dbReference>
<dbReference type="GO" id="GO:1990904">
    <property type="term" value="C:ribonucleoprotein complex"/>
    <property type="evidence" value="ECO:0007669"/>
    <property type="project" value="UniProtKB-KW"/>
</dbReference>
<evidence type="ECO:0000259" key="5">
    <source>
        <dbReference type="Pfam" id="PF00177"/>
    </source>
</evidence>
<dbReference type="GO" id="GO:0005840">
    <property type="term" value="C:ribosome"/>
    <property type="evidence" value="ECO:0007669"/>
    <property type="project" value="UniProtKB-KW"/>
</dbReference>
<comment type="similarity">
    <text evidence="1">Belongs to the universal ribosomal protein uS7 family.</text>
</comment>
<dbReference type="EMBL" id="KZ819662">
    <property type="protein sequence ID" value="PWN30515.1"/>
    <property type="molecule type" value="Genomic_DNA"/>
</dbReference>
<reference evidence="6 7" key="1">
    <citation type="journal article" date="2018" name="Mol. Biol. Evol.">
        <title>Broad Genomic Sampling Reveals a Smut Pathogenic Ancestry of the Fungal Clade Ustilaginomycotina.</title>
        <authorList>
            <person name="Kijpornyongpan T."/>
            <person name="Mondo S.J."/>
            <person name="Barry K."/>
            <person name="Sandor L."/>
            <person name="Lee J."/>
            <person name="Lipzen A."/>
            <person name="Pangilinan J."/>
            <person name="LaButti K."/>
            <person name="Hainaut M."/>
            <person name="Henrissat B."/>
            <person name="Grigoriev I.V."/>
            <person name="Spatafora J.W."/>
            <person name="Aime M.C."/>
        </authorList>
    </citation>
    <scope>NUCLEOTIDE SEQUENCE [LARGE SCALE GENOMIC DNA]</scope>
    <source>
        <strain evidence="6 7">MCA 5214</strain>
    </source>
</reference>
<keyword evidence="3" id="KW-0687">Ribonucleoprotein</keyword>
<dbReference type="InterPro" id="IPR036823">
    <property type="entry name" value="Ribosomal_uS7_dom_sf"/>
</dbReference>
<dbReference type="InterPro" id="IPR047988">
    <property type="entry name" value="Ribosomal_uS7m_fungi"/>
</dbReference>
<proteinExistence type="inferred from homology"/>
<evidence type="ECO:0000313" key="7">
    <source>
        <dbReference type="Proteomes" id="UP000245884"/>
    </source>
</evidence>
<dbReference type="Pfam" id="PF00177">
    <property type="entry name" value="Ribosomal_S7"/>
    <property type="match status" value="1"/>
</dbReference>
<feature type="compositionally biased region" description="Low complexity" evidence="4">
    <location>
        <begin position="9"/>
        <end position="32"/>
    </location>
</feature>
<evidence type="ECO:0000256" key="1">
    <source>
        <dbReference type="ARBA" id="ARBA00007151"/>
    </source>
</evidence>
<accession>A0A316V536</accession>
<dbReference type="STRING" id="1569628.A0A316V536"/>
<keyword evidence="2 6" id="KW-0689">Ribosomal protein</keyword>
<evidence type="ECO:0000256" key="4">
    <source>
        <dbReference type="SAM" id="MobiDB-lite"/>
    </source>
</evidence>